<dbReference type="EMBL" id="NJEU01000726">
    <property type="protein sequence ID" value="PHH71042.1"/>
    <property type="molecule type" value="Genomic_DNA"/>
</dbReference>
<evidence type="ECO:0000256" key="9">
    <source>
        <dbReference type="ARBA" id="ARBA00023242"/>
    </source>
</evidence>
<feature type="site" description="Histone H3K4me3 binding" evidence="13">
    <location>
        <position position="423"/>
    </location>
</feature>
<dbReference type="Gene3D" id="6.10.140.1740">
    <property type="match status" value="1"/>
</dbReference>
<evidence type="ECO:0000256" key="5">
    <source>
        <dbReference type="ARBA" id="ARBA00022771"/>
    </source>
</evidence>
<feature type="compositionally biased region" description="Polar residues" evidence="17">
    <location>
        <begin position="333"/>
        <end position="353"/>
    </location>
</feature>
<dbReference type="CDD" id="cd16858">
    <property type="entry name" value="ING_ING3_Yng2p"/>
    <property type="match status" value="1"/>
</dbReference>
<dbReference type="GO" id="GO:0006355">
    <property type="term" value="P:regulation of DNA-templated transcription"/>
    <property type="evidence" value="ECO:0007669"/>
    <property type="project" value="TreeGrafter"/>
</dbReference>
<evidence type="ECO:0000256" key="2">
    <source>
        <dbReference type="ARBA" id="ARBA00010210"/>
    </source>
</evidence>
<dbReference type="GO" id="GO:0008270">
    <property type="term" value="F:zinc ion binding"/>
    <property type="evidence" value="ECO:0007669"/>
    <property type="project" value="UniProtKB-KW"/>
</dbReference>
<protein>
    <recommendedName>
        <fullName evidence="16">Chromatin modification-related protein</fullName>
    </recommendedName>
</protein>
<evidence type="ECO:0000256" key="17">
    <source>
        <dbReference type="SAM" id="MobiDB-lite"/>
    </source>
</evidence>
<comment type="domain">
    <text evidence="16">The PHD-type zinc finger mediates the binding to H3K4me3.</text>
</comment>
<feature type="binding site" evidence="14">
    <location>
        <position position="411"/>
    </location>
    <ligand>
        <name>Zn(2+)</name>
        <dbReference type="ChEBI" id="CHEBI:29105"/>
        <label>1</label>
    </ligand>
</feature>
<keyword evidence="5 15" id="KW-0863">Zinc-finger</keyword>
<dbReference type="InterPro" id="IPR019786">
    <property type="entry name" value="Zinc_finger_PHD-type_CS"/>
</dbReference>
<dbReference type="GO" id="GO:0006325">
    <property type="term" value="P:chromatin organization"/>
    <property type="evidence" value="ECO:0007669"/>
    <property type="project" value="UniProtKB-KW"/>
</dbReference>
<dbReference type="AlphaFoldDB" id="A0A2C5YUN5"/>
<gene>
    <name evidence="19" type="ORF">CDD82_6771</name>
</gene>
<feature type="compositionally biased region" description="Low complexity" evidence="17">
    <location>
        <begin position="206"/>
        <end position="220"/>
    </location>
</feature>
<comment type="subcellular location">
    <subcellularLocation>
        <location evidence="1 16">Nucleus</location>
    </subcellularLocation>
</comment>
<keyword evidence="11" id="KW-0131">Cell cycle</keyword>
<evidence type="ECO:0000256" key="8">
    <source>
        <dbReference type="ARBA" id="ARBA00023204"/>
    </source>
</evidence>
<keyword evidence="20" id="KW-1185">Reference proteome</keyword>
<keyword evidence="6 14" id="KW-0862">Zinc</keyword>
<dbReference type="Proteomes" id="UP000224854">
    <property type="component" value="Unassembled WGS sequence"/>
</dbReference>
<comment type="similarity">
    <text evidence="2 16">Belongs to the ING family.</text>
</comment>
<dbReference type="GO" id="GO:0051321">
    <property type="term" value="P:meiotic cell cycle"/>
    <property type="evidence" value="ECO:0007669"/>
    <property type="project" value="UniProtKB-KW"/>
</dbReference>
<feature type="site" description="Histone H3K4me3 binding" evidence="13">
    <location>
        <position position="408"/>
    </location>
</feature>
<proteinExistence type="inferred from homology"/>
<dbReference type="PANTHER" id="PTHR10333">
    <property type="entry name" value="INHIBITOR OF GROWTH PROTEIN"/>
    <property type="match status" value="1"/>
</dbReference>
<evidence type="ECO:0000256" key="6">
    <source>
        <dbReference type="ARBA" id="ARBA00022833"/>
    </source>
</evidence>
<feature type="binding site" evidence="14">
    <location>
        <position position="427"/>
    </location>
    <ligand>
        <name>Zn(2+)</name>
        <dbReference type="ChEBI" id="CHEBI:29105"/>
        <label>2</label>
    </ligand>
</feature>
<feature type="binding site" evidence="14">
    <location>
        <position position="452"/>
    </location>
    <ligand>
        <name>Zn(2+)</name>
        <dbReference type="ChEBI" id="CHEBI:29105"/>
        <label>2</label>
    </ligand>
</feature>
<evidence type="ECO:0000256" key="4">
    <source>
        <dbReference type="ARBA" id="ARBA00022763"/>
    </source>
</evidence>
<evidence type="ECO:0000256" key="1">
    <source>
        <dbReference type="ARBA" id="ARBA00004123"/>
    </source>
</evidence>
<feature type="binding site" evidence="14">
    <location>
        <position position="409"/>
    </location>
    <ligand>
        <name>Zn(2+)</name>
        <dbReference type="ChEBI" id="CHEBI:29105"/>
        <label>1</label>
    </ligand>
</feature>
<organism evidence="19 20">
    <name type="scientific">Ophiocordyceps australis</name>
    <dbReference type="NCBI Taxonomy" id="1399860"/>
    <lineage>
        <taxon>Eukaryota</taxon>
        <taxon>Fungi</taxon>
        <taxon>Dikarya</taxon>
        <taxon>Ascomycota</taxon>
        <taxon>Pezizomycotina</taxon>
        <taxon>Sordariomycetes</taxon>
        <taxon>Hypocreomycetidae</taxon>
        <taxon>Hypocreales</taxon>
        <taxon>Ophiocordycipitaceae</taxon>
        <taxon>Ophiocordyceps</taxon>
    </lineage>
</organism>
<evidence type="ECO:0000313" key="20">
    <source>
        <dbReference type="Proteomes" id="UP000224854"/>
    </source>
</evidence>
<feature type="site" description="Histone H3K4me3 binding" evidence="13">
    <location>
        <position position="431"/>
    </location>
</feature>
<feature type="binding site" evidence="14">
    <location>
        <position position="422"/>
    </location>
    <ligand>
        <name>Zn(2+)</name>
        <dbReference type="ChEBI" id="CHEBI:29105"/>
        <label>2</label>
    </ligand>
</feature>
<evidence type="ECO:0000256" key="3">
    <source>
        <dbReference type="ARBA" id="ARBA00022723"/>
    </source>
</evidence>
<name>A0A2C5YUN5_9HYPO</name>
<feature type="compositionally biased region" description="Low complexity" evidence="17">
    <location>
        <begin position="270"/>
        <end position="296"/>
    </location>
</feature>
<dbReference type="CDD" id="cd15505">
    <property type="entry name" value="PHD_ING"/>
    <property type="match status" value="1"/>
</dbReference>
<dbReference type="InterPro" id="IPR019787">
    <property type="entry name" value="Znf_PHD-finger"/>
</dbReference>
<dbReference type="PROSITE" id="PS01359">
    <property type="entry name" value="ZF_PHD_1"/>
    <property type="match status" value="1"/>
</dbReference>
<comment type="function">
    <text evidence="12">Component of the NuA4 histone acetyltransferase complex which is involved in transcriptional activation of selected genes principally by acetylation of nucleosomal histone H4 and H2A. The NuA4 complex is also involved in DNA repair. Involved in cell cycle progression and meiosis.</text>
</comment>
<dbReference type="InterPro" id="IPR001965">
    <property type="entry name" value="Znf_PHD"/>
</dbReference>
<evidence type="ECO:0000259" key="18">
    <source>
        <dbReference type="PROSITE" id="PS50016"/>
    </source>
</evidence>
<dbReference type="PROSITE" id="PS50016">
    <property type="entry name" value="ZF_PHD_2"/>
    <property type="match status" value="1"/>
</dbReference>
<comment type="subunit">
    <text evidence="16">Component of an histone acetyltransferase complex. Interacts with H3K4me3 and to a lesser extent with H3K4me2.</text>
</comment>
<keyword evidence="3 14" id="KW-0479">Metal-binding</keyword>
<dbReference type="GO" id="GO:0035267">
    <property type="term" value="C:NuA4 histone acetyltransferase complex"/>
    <property type="evidence" value="ECO:0007669"/>
    <property type="project" value="TreeGrafter"/>
</dbReference>
<feature type="domain" description="PHD-type" evidence="18">
    <location>
        <begin position="406"/>
        <end position="455"/>
    </location>
</feature>
<feature type="region of interest" description="Disordered" evidence="17">
    <location>
        <begin position="233"/>
        <end position="378"/>
    </location>
</feature>
<dbReference type="InterPro" id="IPR028651">
    <property type="entry name" value="ING_fam"/>
</dbReference>
<evidence type="ECO:0000256" key="15">
    <source>
        <dbReference type="PROSITE-ProRule" id="PRU00146"/>
    </source>
</evidence>
<evidence type="ECO:0000256" key="13">
    <source>
        <dbReference type="PIRSR" id="PIRSR628651-50"/>
    </source>
</evidence>
<dbReference type="InterPro" id="IPR024610">
    <property type="entry name" value="ING_N_histone-binding"/>
</dbReference>
<dbReference type="Pfam" id="PF12998">
    <property type="entry name" value="ING"/>
    <property type="match status" value="1"/>
</dbReference>
<evidence type="ECO:0000256" key="11">
    <source>
        <dbReference type="ARBA" id="ARBA00023306"/>
    </source>
</evidence>
<evidence type="ECO:0000256" key="16">
    <source>
        <dbReference type="RuleBase" id="RU361213"/>
    </source>
</evidence>
<keyword evidence="10" id="KW-0469">Meiosis</keyword>
<keyword evidence="9 16" id="KW-0539">Nucleus</keyword>
<dbReference type="SUPFAM" id="SSF57903">
    <property type="entry name" value="FYVE/PHD zinc finger"/>
    <property type="match status" value="1"/>
</dbReference>
<dbReference type="PANTHER" id="PTHR10333:SF100">
    <property type="entry name" value="CHROMATIN MODIFICATION-RELATED PROTEIN YNG2"/>
    <property type="match status" value="1"/>
</dbReference>
<evidence type="ECO:0000313" key="19">
    <source>
        <dbReference type="EMBL" id="PHH71042.1"/>
    </source>
</evidence>
<dbReference type="OrthoDB" id="2505961at2759"/>
<feature type="region of interest" description="Disordered" evidence="17">
    <location>
        <begin position="154"/>
        <end position="220"/>
    </location>
</feature>
<evidence type="ECO:0000256" key="7">
    <source>
        <dbReference type="ARBA" id="ARBA00022853"/>
    </source>
</evidence>
<accession>A0A2C5YUN5</accession>
<keyword evidence="8" id="KW-0234">DNA repair</keyword>
<keyword evidence="4" id="KW-0227">DNA damage</keyword>
<evidence type="ECO:0000256" key="14">
    <source>
        <dbReference type="PIRSR" id="PIRSR628651-51"/>
    </source>
</evidence>
<sequence length="462" mass="49577">MPRDDLTIDFVKKMPAVDSHDPAIIIDDWFNRVQNLPEEIRFMQDEIADKDRQYNELIRGIEERDFKLQRWIKTNGSHVPNPKEDILCAEIRQNYAAAEQLSAEKIALTERLRAIYDKHLRNLDAQIKHLHDRGEPGFTDPDELPSLLRNSAANRTEPLIRTPVAAPASTSITAAGPGPSPLNPSHASASTVTAAPRPAAHPNVRQTQQSQQTQGSHAISAPATPAATIILNRQREGSVGPSLKRIPRSTAASGNVPAASSSLGRHSSLGPGTPKGSTGAAGGAASRAGSAGPRTGSVKIASNATSRRGTPAAAGRKKVANKSNLSRVRKVSTRASPTSTGDSDLSEAQSTSANDDDDDDDEGNDVGSVQESASRSKGMLTAYVRDADGDMVVGDAEDDDEGSDDKKYCLCHNVSYGDMVACDNDDCPYEWFHWSCVGLESEPNGTWYCPECAKKLDKKSSK</sequence>
<evidence type="ECO:0000256" key="12">
    <source>
        <dbReference type="ARBA" id="ARBA00037044"/>
    </source>
</evidence>
<feature type="compositionally biased region" description="Polar residues" evidence="17">
    <location>
        <begin position="250"/>
        <end position="265"/>
    </location>
</feature>
<feature type="binding site" evidence="14">
    <location>
        <position position="433"/>
    </location>
    <ligand>
        <name>Zn(2+)</name>
        <dbReference type="ChEBI" id="CHEBI:29105"/>
        <label>1</label>
    </ligand>
</feature>
<dbReference type="InterPro" id="IPR013083">
    <property type="entry name" value="Znf_RING/FYVE/PHD"/>
</dbReference>
<feature type="binding site" evidence="14">
    <location>
        <position position="449"/>
    </location>
    <ligand>
        <name>Zn(2+)</name>
        <dbReference type="ChEBI" id="CHEBI:29105"/>
        <label>2</label>
    </ligand>
</feature>
<evidence type="ECO:0000256" key="10">
    <source>
        <dbReference type="ARBA" id="ARBA00023254"/>
    </source>
</evidence>
<comment type="caution">
    <text evidence="19">The sequence shown here is derived from an EMBL/GenBank/DDBJ whole genome shotgun (WGS) entry which is preliminary data.</text>
</comment>
<feature type="compositionally biased region" description="Polar residues" evidence="17">
    <location>
        <begin position="183"/>
        <end position="193"/>
    </location>
</feature>
<feature type="binding site" evidence="14">
    <location>
        <position position="436"/>
    </location>
    <ligand>
        <name>Zn(2+)</name>
        <dbReference type="ChEBI" id="CHEBI:29105"/>
        <label>1</label>
    </ligand>
</feature>
<dbReference type="GO" id="GO:0006281">
    <property type="term" value="P:DNA repair"/>
    <property type="evidence" value="ECO:0007669"/>
    <property type="project" value="UniProtKB-KW"/>
</dbReference>
<comment type="function">
    <text evidence="16">Component of an histone acetyltransferase complex.</text>
</comment>
<feature type="site" description="Histone H3K4me3 binding" evidence="13">
    <location>
        <position position="419"/>
    </location>
</feature>
<dbReference type="SMART" id="SM00249">
    <property type="entry name" value="PHD"/>
    <property type="match status" value="1"/>
</dbReference>
<keyword evidence="7 16" id="KW-0156">Chromatin regulator</keyword>
<dbReference type="SMART" id="SM01408">
    <property type="entry name" value="ING"/>
    <property type="match status" value="1"/>
</dbReference>
<dbReference type="GO" id="GO:0005634">
    <property type="term" value="C:nucleus"/>
    <property type="evidence" value="ECO:0007669"/>
    <property type="project" value="UniProtKB-SubCell"/>
</dbReference>
<dbReference type="Gene3D" id="3.30.40.10">
    <property type="entry name" value="Zinc/RING finger domain, C3HC4 (zinc finger)"/>
    <property type="match status" value="1"/>
</dbReference>
<dbReference type="InterPro" id="IPR011011">
    <property type="entry name" value="Znf_FYVE_PHD"/>
</dbReference>
<reference evidence="19 20" key="1">
    <citation type="submission" date="2017-06" db="EMBL/GenBank/DDBJ databases">
        <title>Ant-infecting Ophiocordyceps genomes reveal a high diversity of potential behavioral manipulation genes and a possible major role for enterotoxins.</title>
        <authorList>
            <person name="De Bekker C."/>
            <person name="Evans H.C."/>
            <person name="Brachmann A."/>
            <person name="Hughes D.P."/>
        </authorList>
    </citation>
    <scope>NUCLEOTIDE SEQUENCE [LARGE SCALE GENOMIC DNA]</scope>
    <source>
        <strain evidence="19 20">1348a</strain>
    </source>
</reference>
<feature type="compositionally biased region" description="Acidic residues" evidence="17">
    <location>
        <begin position="354"/>
        <end position="364"/>
    </location>
</feature>